<sequence length="236" mass="25904">MSLSAGVNLNHGFTSGSMDCIFETPSPNQKRRSTEVTQIWVGLTQAKILQTSLSSQEKNTLHLRTRCKQVPIRTITLSEMTEQLMTSNPPDPPDPPHPPDCRPTAAHSPARDYKPSKRDPQRLLGYHHRYFLTATLPSSQSTTSTHAPSTTRLIPSPRSKVACCQSFSPDTGLKLPQPPTSILAPATVKPPPSLTSSCPASIKIFLATDDKSIPTFLVRHEHEPHPNCSRLPPPQP</sequence>
<dbReference type="EMBL" id="CABITT030000003">
    <property type="protein sequence ID" value="VVA99109.1"/>
    <property type="molecule type" value="Genomic_DNA"/>
</dbReference>
<proteinExistence type="predicted"/>
<comment type="caution">
    <text evidence="2">The sequence shown here is derived from an EMBL/GenBank/DDBJ whole genome shotgun (WGS) entry which is preliminary data.</text>
</comment>
<dbReference type="AlphaFoldDB" id="A0A565BBX9"/>
<evidence type="ECO:0000256" key="1">
    <source>
        <dbReference type="SAM" id="MobiDB-lite"/>
    </source>
</evidence>
<dbReference type="Proteomes" id="UP000489600">
    <property type="component" value="Unassembled WGS sequence"/>
</dbReference>
<feature type="compositionally biased region" description="Pro residues" evidence="1">
    <location>
        <begin position="89"/>
        <end position="98"/>
    </location>
</feature>
<name>A0A565BBX9_9BRAS</name>
<feature type="compositionally biased region" description="Basic and acidic residues" evidence="1">
    <location>
        <begin position="109"/>
        <end position="120"/>
    </location>
</feature>
<keyword evidence="3" id="KW-1185">Reference proteome</keyword>
<gene>
    <name evidence="2" type="ORF">ANE_LOCUS9554</name>
</gene>
<protein>
    <submittedName>
        <fullName evidence="2">Uncharacterized protein</fullName>
    </submittedName>
</protein>
<feature type="region of interest" description="Disordered" evidence="1">
    <location>
        <begin position="84"/>
        <end position="120"/>
    </location>
</feature>
<evidence type="ECO:0000313" key="2">
    <source>
        <dbReference type="EMBL" id="VVA99109.1"/>
    </source>
</evidence>
<organism evidence="2 3">
    <name type="scientific">Arabis nemorensis</name>
    <dbReference type="NCBI Taxonomy" id="586526"/>
    <lineage>
        <taxon>Eukaryota</taxon>
        <taxon>Viridiplantae</taxon>
        <taxon>Streptophyta</taxon>
        <taxon>Embryophyta</taxon>
        <taxon>Tracheophyta</taxon>
        <taxon>Spermatophyta</taxon>
        <taxon>Magnoliopsida</taxon>
        <taxon>eudicotyledons</taxon>
        <taxon>Gunneridae</taxon>
        <taxon>Pentapetalae</taxon>
        <taxon>rosids</taxon>
        <taxon>malvids</taxon>
        <taxon>Brassicales</taxon>
        <taxon>Brassicaceae</taxon>
        <taxon>Arabideae</taxon>
        <taxon>Arabis</taxon>
    </lineage>
</organism>
<evidence type="ECO:0000313" key="3">
    <source>
        <dbReference type="Proteomes" id="UP000489600"/>
    </source>
</evidence>
<reference evidence="2" key="1">
    <citation type="submission" date="2019-07" db="EMBL/GenBank/DDBJ databases">
        <authorList>
            <person name="Dittberner H."/>
        </authorList>
    </citation>
    <scope>NUCLEOTIDE SEQUENCE [LARGE SCALE GENOMIC DNA]</scope>
</reference>
<accession>A0A565BBX9</accession>